<dbReference type="Proteomes" id="UP000011658">
    <property type="component" value="Chromosome"/>
</dbReference>
<dbReference type="EMBL" id="CP003806">
    <property type="protein sequence ID" value="AGF49252.1"/>
    <property type="molecule type" value="Genomic_DNA"/>
</dbReference>
<dbReference type="GO" id="GO:0061503">
    <property type="term" value="F:tRNA threonylcarbamoyladenosine dehydratase"/>
    <property type="evidence" value="ECO:0007669"/>
    <property type="project" value="TreeGrafter"/>
</dbReference>
<dbReference type="KEGG" id="kga:ST1E_0950"/>
<dbReference type="PATRIC" id="fig|1208921.3.peg.544"/>
<accession>M1LUN9</accession>
<evidence type="ECO:0000259" key="1">
    <source>
        <dbReference type="Pfam" id="PF00899"/>
    </source>
</evidence>
<evidence type="ECO:0000313" key="3">
    <source>
        <dbReference type="Proteomes" id="UP000011658"/>
    </source>
</evidence>
<dbReference type="GO" id="GO:0008641">
    <property type="term" value="F:ubiquitin-like modifier activating enzyme activity"/>
    <property type="evidence" value="ECO:0007669"/>
    <property type="project" value="InterPro"/>
</dbReference>
<dbReference type="SUPFAM" id="SSF69572">
    <property type="entry name" value="Activating enzymes of the ubiquitin-like proteins"/>
    <property type="match status" value="1"/>
</dbReference>
<name>M1LUN9_9PROT</name>
<dbReference type="Pfam" id="PF00899">
    <property type="entry name" value="ThiF"/>
    <property type="match status" value="1"/>
</dbReference>
<dbReference type="RefSeq" id="WP_015389736.1">
    <property type="nucleotide sequence ID" value="NC_020284.1"/>
</dbReference>
<dbReference type="PANTHER" id="PTHR43267:SF1">
    <property type="entry name" value="TRNA THREONYLCARBAMOYLADENOSINE DEHYDRATASE"/>
    <property type="match status" value="1"/>
</dbReference>
<dbReference type="Gene3D" id="3.40.50.720">
    <property type="entry name" value="NAD(P)-binding Rossmann-like Domain"/>
    <property type="match status" value="1"/>
</dbReference>
<dbReference type="HOGENOM" id="CLU_013325_4_0_4"/>
<dbReference type="InterPro" id="IPR000594">
    <property type="entry name" value="ThiF_NAD_FAD-bd"/>
</dbReference>
<feature type="domain" description="THIF-type NAD/FAD binding fold" evidence="1">
    <location>
        <begin position="15"/>
        <end position="259"/>
    </location>
</feature>
<evidence type="ECO:0000313" key="2">
    <source>
        <dbReference type="EMBL" id="AGF49252.1"/>
    </source>
</evidence>
<proteinExistence type="predicted"/>
<protein>
    <submittedName>
        <fullName evidence="2">YgdL-like protein</fullName>
    </submittedName>
</protein>
<dbReference type="InterPro" id="IPR035985">
    <property type="entry name" value="Ubiquitin-activating_enz"/>
</dbReference>
<gene>
    <name evidence="2" type="ORF">ST1E_0950</name>
</gene>
<dbReference type="OrthoDB" id="9804150at2"/>
<dbReference type="GO" id="GO:0061504">
    <property type="term" value="P:cyclic threonylcarbamoyladenosine biosynthetic process"/>
    <property type="evidence" value="ECO:0007669"/>
    <property type="project" value="TreeGrafter"/>
</dbReference>
<dbReference type="PANTHER" id="PTHR43267">
    <property type="entry name" value="TRNA THREONYLCARBAMOYLADENOSINE DEHYDRATASE"/>
    <property type="match status" value="1"/>
</dbReference>
<sequence>MNNTRIERKFSGIIKLYGYENYQKLQNSHVVIVGIGGVGSWAAEALARSGIGSLTLVDLDNIAESNINRQVHSLISTIGKSKVEVMADRIAEINPDCNIHIVEDFLSLDNISSTINIKCNSIIDCIDNVNIKVALSLYSIQNNLPLIVCGSAGGKTDVLKLLSGDISMATHDPILSKMRNILRRSYGFPTHIINKKRKKSIPTMGITAIWFNQQIRIPLLGCEKEFTHNLSCSGYGSIVTVTATMGFVSANIALKNILEC</sequence>
<dbReference type="AlphaFoldDB" id="M1LUN9"/>
<dbReference type="InterPro" id="IPR045886">
    <property type="entry name" value="ThiF/MoeB/HesA"/>
</dbReference>
<dbReference type="eggNOG" id="COG1179">
    <property type="taxonomic scope" value="Bacteria"/>
</dbReference>
<keyword evidence="3" id="KW-1185">Reference proteome</keyword>
<reference evidence="2 3" key="1">
    <citation type="journal article" date="2013" name="Genome Biol. Evol.">
        <title>Genome evolution and phylogenomic analysis of candidatus kinetoplastibacterium, the betaproteobacterial endosymbionts of strigomonas and angomonas.</title>
        <authorList>
            <person name="Alves J.M."/>
            <person name="Serrano M.G."/>
            <person name="Maia da Silva F."/>
            <person name="Voegtly L.J."/>
            <person name="Matveyev A.V."/>
            <person name="Teixeira M.M."/>
            <person name="Camargo E.P."/>
            <person name="Buck G.A."/>
        </authorList>
    </citation>
    <scope>NUCLEOTIDE SEQUENCE [LARGE SCALE GENOMIC DNA]</scope>
    <source>
        <strain evidence="2 3">TCC219</strain>
    </source>
</reference>
<organism evidence="2 3">
    <name type="scientific">Candidatus Kinetoplastidibacterium galati TCC219</name>
    <dbReference type="NCBI Taxonomy" id="1208921"/>
    <lineage>
        <taxon>Bacteria</taxon>
        <taxon>Pseudomonadati</taxon>
        <taxon>Pseudomonadota</taxon>
        <taxon>Betaproteobacteria</taxon>
        <taxon>Candidatus Kinetoplastidibacterium</taxon>
    </lineage>
</organism>
<dbReference type="STRING" id="1208921.ST1E_0950"/>
<dbReference type="CDD" id="cd00755">
    <property type="entry name" value="YgdL_like"/>
    <property type="match status" value="1"/>
</dbReference>